<feature type="transmembrane region" description="Helical" evidence="7">
    <location>
        <begin position="179"/>
        <end position="197"/>
    </location>
</feature>
<dbReference type="PANTHER" id="PTHR42709">
    <property type="entry name" value="ALKALINE PHOSPHATASE LIKE PROTEIN"/>
    <property type="match status" value="1"/>
</dbReference>
<keyword evidence="10" id="KW-1185">Reference proteome</keyword>
<evidence type="ECO:0000256" key="6">
    <source>
        <dbReference type="ARBA" id="ARBA00023136"/>
    </source>
</evidence>
<dbReference type="InterPro" id="IPR032816">
    <property type="entry name" value="VTT_dom"/>
</dbReference>
<name>A0A4Y6UWV7_SACBS</name>
<feature type="transmembrane region" description="Helical" evidence="7">
    <location>
        <begin position="140"/>
        <end position="159"/>
    </location>
</feature>
<dbReference type="GO" id="GO:0005886">
    <property type="term" value="C:plasma membrane"/>
    <property type="evidence" value="ECO:0007669"/>
    <property type="project" value="UniProtKB-SubCell"/>
</dbReference>
<evidence type="ECO:0000259" key="8">
    <source>
        <dbReference type="Pfam" id="PF09335"/>
    </source>
</evidence>
<dbReference type="Proteomes" id="UP000316968">
    <property type="component" value="Chromosome"/>
</dbReference>
<proteinExistence type="inferred from homology"/>
<evidence type="ECO:0000256" key="5">
    <source>
        <dbReference type="ARBA" id="ARBA00022989"/>
    </source>
</evidence>
<keyword evidence="3" id="KW-1003">Cell membrane</keyword>
<dbReference type="NCBIfam" id="TIGR01167">
    <property type="entry name" value="LPXTG_anchor"/>
    <property type="match status" value="1"/>
</dbReference>
<organism evidence="9 10">
    <name type="scientific">Saccharibacillus brassicae</name>
    <dbReference type="NCBI Taxonomy" id="2583377"/>
    <lineage>
        <taxon>Bacteria</taxon>
        <taxon>Bacillati</taxon>
        <taxon>Bacillota</taxon>
        <taxon>Bacilli</taxon>
        <taxon>Bacillales</taxon>
        <taxon>Paenibacillaceae</taxon>
        <taxon>Saccharibacillus</taxon>
    </lineage>
</organism>
<evidence type="ECO:0000256" key="3">
    <source>
        <dbReference type="ARBA" id="ARBA00022475"/>
    </source>
</evidence>
<evidence type="ECO:0000313" key="9">
    <source>
        <dbReference type="EMBL" id="QDH21090.1"/>
    </source>
</evidence>
<dbReference type="RefSeq" id="WP_141447637.1">
    <property type="nucleotide sequence ID" value="NZ_CBCSAZ010000002.1"/>
</dbReference>
<comment type="subcellular location">
    <subcellularLocation>
        <location evidence="1">Cell membrane</location>
        <topology evidence="1">Multi-pass membrane protein</topology>
    </subcellularLocation>
</comment>
<feature type="domain" description="VTT" evidence="8">
    <location>
        <begin position="30"/>
        <end position="160"/>
    </location>
</feature>
<comment type="similarity">
    <text evidence="2">Belongs to the DedA family.</text>
</comment>
<evidence type="ECO:0000256" key="4">
    <source>
        <dbReference type="ARBA" id="ARBA00022692"/>
    </source>
</evidence>
<keyword evidence="4 7" id="KW-0812">Transmembrane</keyword>
<dbReference type="OrthoDB" id="9813426at2"/>
<evidence type="ECO:0000256" key="2">
    <source>
        <dbReference type="ARBA" id="ARBA00010792"/>
    </source>
</evidence>
<dbReference type="AlphaFoldDB" id="A0A4Y6UWV7"/>
<feature type="transmembrane region" description="Helical" evidence="7">
    <location>
        <begin position="12"/>
        <end position="30"/>
    </location>
</feature>
<accession>A0A4Y6UWV7</accession>
<keyword evidence="6 7" id="KW-0472">Membrane</keyword>
<feature type="transmembrane region" description="Helical" evidence="7">
    <location>
        <begin position="50"/>
        <end position="72"/>
    </location>
</feature>
<dbReference type="PANTHER" id="PTHR42709:SF6">
    <property type="entry name" value="UNDECAPRENYL PHOSPHATE TRANSPORTER A"/>
    <property type="match status" value="1"/>
</dbReference>
<dbReference type="EMBL" id="CP041217">
    <property type="protein sequence ID" value="QDH21090.1"/>
    <property type="molecule type" value="Genomic_DNA"/>
</dbReference>
<sequence length="207" mass="22921">MENWITDFMNDWGYFGIFLLIALENIFPPIPSEVILTFGGFMTTQTDMNITGVVIASTLGSVAGAVALYAIGAVMKQDRMERLIEKRGKWLRLKKEDVGKAYGWFDRFGKWAVFLCRLVPLVRSLISIPAGSVRMNLGSFLLLTTLGSLLWNTVLTYIGSAVGESWESVVGQLDVFSNVIYVILGVLVVGGAAFFFWKRSRGAKSES</sequence>
<evidence type="ECO:0000256" key="7">
    <source>
        <dbReference type="SAM" id="Phobius"/>
    </source>
</evidence>
<reference evidence="9 10" key="1">
    <citation type="submission" date="2019-06" db="EMBL/GenBank/DDBJ databases">
        <title>Saccharibacillus brassicae sp. nov., an endophytic bacterium isolated from Chinese cabbage seeds (Brassica pekinensis).</title>
        <authorList>
            <person name="Jiang L."/>
            <person name="Lee J."/>
            <person name="Kim S.W."/>
        </authorList>
    </citation>
    <scope>NUCLEOTIDE SEQUENCE [LARGE SCALE GENOMIC DNA]</scope>
    <source>
        <strain evidence="10">KCTC 43072 / ATSA2</strain>
    </source>
</reference>
<keyword evidence="5 7" id="KW-1133">Transmembrane helix</keyword>
<protein>
    <submittedName>
        <fullName evidence="9">DedA family protein</fullName>
    </submittedName>
</protein>
<dbReference type="KEGG" id="saca:FFV09_09645"/>
<dbReference type="InterPro" id="IPR051311">
    <property type="entry name" value="DedA_domain"/>
</dbReference>
<evidence type="ECO:0000313" key="10">
    <source>
        <dbReference type="Proteomes" id="UP000316968"/>
    </source>
</evidence>
<dbReference type="Pfam" id="PF09335">
    <property type="entry name" value="VTT_dom"/>
    <property type="match status" value="1"/>
</dbReference>
<evidence type="ECO:0000256" key="1">
    <source>
        <dbReference type="ARBA" id="ARBA00004651"/>
    </source>
</evidence>
<gene>
    <name evidence="9" type="ORF">FFV09_09645</name>
</gene>